<comment type="cofactor">
    <cofactor evidence="1">
        <name>pyridoxal 5'-phosphate</name>
        <dbReference type="ChEBI" id="CHEBI:597326"/>
    </cofactor>
</comment>
<accession>A0A853FSN4</accession>
<dbReference type="Gene3D" id="3.30.559.10">
    <property type="entry name" value="Chloramphenicol acetyltransferase-like domain"/>
    <property type="match status" value="2"/>
</dbReference>
<dbReference type="RefSeq" id="WP_180154179.1">
    <property type="nucleotide sequence ID" value="NZ_JACCEM010000003.1"/>
</dbReference>
<dbReference type="PROSITE" id="PS50075">
    <property type="entry name" value="CARRIER"/>
    <property type="match status" value="2"/>
</dbReference>
<evidence type="ECO:0000313" key="11">
    <source>
        <dbReference type="EMBL" id="NYT48875.1"/>
    </source>
</evidence>
<dbReference type="InterPro" id="IPR036736">
    <property type="entry name" value="ACP-like_sf"/>
</dbReference>
<dbReference type="Proteomes" id="UP000559809">
    <property type="component" value="Unassembled WGS sequence"/>
</dbReference>
<evidence type="ECO:0000256" key="3">
    <source>
        <dbReference type="ARBA" id="ARBA00022450"/>
    </source>
</evidence>
<dbReference type="GO" id="GO:0008483">
    <property type="term" value="F:transaminase activity"/>
    <property type="evidence" value="ECO:0007669"/>
    <property type="project" value="InterPro"/>
</dbReference>
<dbReference type="SMART" id="SM01294">
    <property type="entry name" value="PKS_PP_betabranch"/>
    <property type="match status" value="1"/>
</dbReference>
<dbReference type="Pfam" id="PF00109">
    <property type="entry name" value="ketoacyl-synt"/>
    <property type="match status" value="1"/>
</dbReference>
<dbReference type="InterPro" id="IPR015422">
    <property type="entry name" value="PyrdxlP-dep_Trfase_small"/>
</dbReference>
<dbReference type="InterPro" id="IPR015421">
    <property type="entry name" value="PyrdxlP-dep_Trfase_major"/>
</dbReference>
<dbReference type="InterPro" id="IPR014043">
    <property type="entry name" value="Acyl_transferase_dom"/>
</dbReference>
<dbReference type="Pfam" id="PF00550">
    <property type="entry name" value="PP-binding"/>
    <property type="match status" value="2"/>
</dbReference>
<dbReference type="SUPFAM" id="SSF55048">
    <property type="entry name" value="Probable ACP-binding domain of malonyl-CoA ACP transacylase"/>
    <property type="match status" value="1"/>
</dbReference>
<evidence type="ECO:0000313" key="12">
    <source>
        <dbReference type="Proteomes" id="UP000559809"/>
    </source>
</evidence>
<dbReference type="PROSITE" id="PS00600">
    <property type="entry name" value="AA_TRANSFER_CLASS_3"/>
    <property type="match status" value="1"/>
</dbReference>
<dbReference type="InterPro" id="IPR000873">
    <property type="entry name" value="AMP-dep_synth/lig_dom"/>
</dbReference>
<sequence length="3031" mass="319096">MTDQARQALRERISRLDADQVVALVTGLQQRIDALRADQAGRDDASLVAVIGLGCRFPGAEDAAAFRRLLQEGADAIGEPPPDRPERDTLPRGGYVRGVECFDAPFFGMRDSEAAHMDPQHRMLLEVAWHALEDAGAADPGRRPRAAGVFVGISTHDYEARFHAPGQGFTPQATTGNSASAAAGRLAHLLDITGPALAIDTACSSSLVAVHAACRSLQAGECDMAIAGGVNALVSDALTRGFAAAGMLSPSHACRTFDASADGYVRGEGAGFVVLKRLSDALRDGDRIRAVVRGGAVNHDGRASSLTAPNASAQAGLIRAALKDAGLRPADVQVVECHGTGTPLGDPIETQALAEAYGPGRGEALLLGAVKTNIGHLEAAAGIAGLIKLVLMLEAGRLPPTLHQSSPNPRIPWDRLPLRVVDRAQAWPPAPVRRAAVSSFGFSGTNAHLILEAAPPRDPSAAAAERAGPLVLPLSARDEAGLARLGRRLAAWMAQEQPDPRGVAASLALGRGGHPFRAAVAGEDAEALLAGLNEVAAGQAPAGGARGTAMRAAPRIAFLFTGQGSQWPGMGKGLYQDDPVFRRAVDHCAAVVDPLIGASLTRLMFDDASAQEGVSLTDTRIAQPALFVLGYALAERLAAWGIEPEFVMGHSLGEYVAACRAGVFSLEDALRLVAERGRLMGAAAPGGAMAAVFAPPSCLSELPGGLAAAIDLAAVNSPDECVISGESAAVGRVCEALEARGIASQALRTSHAFHSRLMEPALEPYARALSGLRLSRPRLALISNSTGTADAAFDTPEYWTDHIRQPVRFADGIGALARMGANVLIEVGAAPNLVGSAARCPGYADAPPVLVPTLRRNQPAWRSLGGMLAQLYAAGVPLRWEALYDPAERGETPGYPFEPRRHWIAKTPVMALSAAEGAAEFSAIGSPTAGVPATAVAATATDADGAAAQPAVALADDIAAFLARALQLPAADQRSDRGFLEMGVDSLALTEAVAAMERKWGISIPRRALFEALNTPLRLIEHVLAQVGGKRPAAPAPAAAPAPVTDAEANAAVPDARAALAGAPGAQAPNAPASLAASVPATLARLELGAEQASGLAEFSQAYIQRSRASRDQRIRYGAHLADSRAVAGFRPETKNMLYPIVGARAQGSELFDVDGNRYVDIAMGFGVQLFGHSAPFIAEAINRHLGERGLFIGPQAHLAGDVAQRLCRLTGNARAAFCNSGTEAVMTALRLARHATGRRRIAMFQGSYHGHFDGVLAQPGPDGKAAPMAGGTPPGMAEDILLLDYGDEAGSLERLAREGQSLAAVLVEPVQGRRPDRQPREFLQRLRALTRSTGTALIFDEVLLGFRVALGGAQAWADVRADLVTYGKIVGGGLPIGVVAGEARYLDALDGGAWPLDAAGSPRGERTFFAGTFNKNPLAMAASLAVLEHLESAGPGLQETLNERTRAFAERLNRMLAEEACGISVHSFSSLFRFIGAGDLFYNHMIQNGVYVWEGRTCFLSTAHSEEDLLTIEDAVRDSVRGMRAAGMLAPARASTQTPAQAFAPAPEAKALMAMPSGPEVLPAAPGQTALRMLAAFSPEASAAYNQTLLFDLRGKLEPAVLRAALEAVCRRHEALRTTFPEDGETQAVHAELAPDFRTLRWRDAESAFQHWLDGRALVPMDLEHGPMLTAWLVEFAPEHHRLVLIMPHLVVDGWSMQVIALELAELYNAALRGRAPELAEAVPYRRYADHARRRAEDAGAADYWNSVYRTIPPPLDLPADRPRPALQSYAGARAALRVPPELRTGLEALGRRIGCSLFSVCLAAYGKLLARLSGRRDLVVAVFSAGQPELAATSLVGYCVGVLPLRLDLDESQPQAALLAQAQRAVAQGMARRDYPYARLLKGLKLRRDPSRPPLASVSFNLDRIDALPRFDGLDTRIDANAHGAVRWDLNWNILADADGLLIDAFYNRDLFDAERVESWLRQYAGILEAFVRDGTDAVPSLAGQVARAAAATPSALALRDALGAVDYATLDAEAHALAGELARSGIGAGDRVAFRLPRGLGPVVAMLAALRLGAAFVPLDEDHPDEHHAYVLRDSGAKALVVADGARAAFDGVAVLAWRRGLAAGGPAPLPAPVAARDIAYVLYTSGSTGRPKGVMVPHGAIAAYVPAMLKRLGMAGPPSFAMVSSFAADLGYTSVFGALWSGGALHAIDAETARDPAALASWVRQTPFDVLKIVPAHLAALLDSPDAEGLLPRGALILGGDVLAWRLVDRLRALGAACRIFNHYGPTETTVGACMTEALPELRADGDHAVPIGHPLDGYGVELLDADGRPVAAGGEGEIVISGPAVAAGYTQPEPAGKESFRRADDGTRSYRSGDLGRRRPDGRIVFLGRGDDMVKIRGHRIEPAGLAEALRAHAGVRDAVVLVDRRDGREPALAAAVAGDVDGEALRTWLAGRVPAAMVPRRILSLPALPLTVNGKIDRQALLASLAGAPAGDPAAGAGPGAEDSVLDQIRGLWREVLQTESVGPDDDFFALGGDSIMAIQIVGRARRLGWALTPAQVFQAPTPRGLARLAVPVGGMAGREPLREAVPLTPIQQWFTEIPMPDRNRWCLAAVFRYPGRVDADGLLAVARALQATHDALRMRWIPTAGGMAQQLADAADPGVRVVEAAGLDEPGLARREDALADELMDTLDLAEGRVFALGALQVSARQARLVAVVHHALSDMVSWSILADDLRAGLAGGPASIRAASTSWSWWARALAGRAQAASASLGFWQDMLRLAGDCVPLPMDRPGHANTEGEAADRRLALPADESAGFLGGMASVFGLRPHEAVLAAVGMAVSAWAGGACLLDLEGHGRQPFDPAIDLSRTIGWFTTRYPFVVPAASDDVPAWTVTLKERLRATPEGGMGYGLLRYGGHPDLRAEPPVSFNFVGEIGQFGSRGLDLLRLAPGSERAPQASRRHVLAFDVWLDGGAIVLSCRHSPGHEAATVDALLDRVRQAVRRLSAACAGSSAAVYTPSDFTGMDFSQDELDELMGRIDDAGMAQGVPQP</sequence>
<dbReference type="InterPro" id="IPR016036">
    <property type="entry name" value="Malonyl_transacylase_ACP-bd"/>
</dbReference>
<dbReference type="SUPFAM" id="SSF53901">
    <property type="entry name" value="Thiolase-like"/>
    <property type="match status" value="1"/>
</dbReference>
<dbReference type="InterPro" id="IPR001242">
    <property type="entry name" value="Condensation_dom"/>
</dbReference>
<dbReference type="Gene3D" id="3.40.47.10">
    <property type="match status" value="1"/>
</dbReference>
<dbReference type="Gene3D" id="3.30.559.30">
    <property type="entry name" value="Nonribosomal peptide synthetase, condensation domain"/>
    <property type="match status" value="2"/>
</dbReference>
<dbReference type="InterPro" id="IPR001227">
    <property type="entry name" value="Ac_transferase_dom_sf"/>
</dbReference>
<evidence type="ECO:0000256" key="7">
    <source>
        <dbReference type="ARBA" id="ARBA00029443"/>
    </source>
</evidence>
<dbReference type="GO" id="GO:0006633">
    <property type="term" value="P:fatty acid biosynthetic process"/>
    <property type="evidence" value="ECO:0007669"/>
    <property type="project" value="InterPro"/>
</dbReference>
<keyword evidence="6" id="KW-0663">Pyridoxal phosphate</keyword>
<dbReference type="SUPFAM" id="SSF53383">
    <property type="entry name" value="PLP-dependent transferases"/>
    <property type="match status" value="1"/>
</dbReference>
<evidence type="ECO:0000256" key="5">
    <source>
        <dbReference type="ARBA" id="ARBA00022679"/>
    </source>
</evidence>
<keyword evidence="3" id="KW-0596">Phosphopantetheine</keyword>
<dbReference type="Pfam" id="PF00501">
    <property type="entry name" value="AMP-binding"/>
    <property type="match status" value="1"/>
</dbReference>
<evidence type="ECO:0000256" key="4">
    <source>
        <dbReference type="ARBA" id="ARBA00022553"/>
    </source>
</evidence>
<evidence type="ECO:0000259" key="9">
    <source>
        <dbReference type="PROSITE" id="PS50075"/>
    </source>
</evidence>
<dbReference type="PANTHER" id="PTHR43775">
    <property type="entry name" value="FATTY ACID SYNTHASE"/>
    <property type="match status" value="1"/>
</dbReference>
<dbReference type="GO" id="GO:0031177">
    <property type="term" value="F:phosphopantetheine binding"/>
    <property type="evidence" value="ECO:0007669"/>
    <property type="project" value="InterPro"/>
</dbReference>
<dbReference type="Gene3D" id="3.40.50.12780">
    <property type="entry name" value="N-terminal domain of ligase-like"/>
    <property type="match status" value="1"/>
</dbReference>
<dbReference type="SUPFAM" id="SSF52151">
    <property type="entry name" value="FabD/lysophospholipase-like"/>
    <property type="match status" value="1"/>
</dbReference>
<dbReference type="InterPro" id="IPR016039">
    <property type="entry name" value="Thiolase-like"/>
</dbReference>
<dbReference type="InterPro" id="IPR015424">
    <property type="entry name" value="PyrdxlP-dep_Trfase"/>
</dbReference>
<dbReference type="GO" id="GO:0004312">
    <property type="term" value="F:fatty acid synthase activity"/>
    <property type="evidence" value="ECO:0007669"/>
    <property type="project" value="TreeGrafter"/>
</dbReference>
<protein>
    <submittedName>
        <fullName evidence="11">Amino acid adenylation domain-containing protein</fullName>
    </submittedName>
</protein>
<dbReference type="InterPro" id="IPR045851">
    <property type="entry name" value="AMP-bd_C_sf"/>
</dbReference>
<dbReference type="InterPro" id="IPR009081">
    <property type="entry name" value="PP-bd_ACP"/>
</dbReference>
<dbReference type="InterPro" id="IPR042099">
    <property type="entry name" value="ANL_N_sf"/>
</dbReference>
<dbReference type="GO" id="GO:0004315">
    <property type="term" value="F:3-oxoacyl-[acyl-carrier-protein] synthase activity"/>
    <property type="evidence" value="ECO:0007669"/>
    <property type="project" value="InterPro"/>
</dbReference>
<dbReference type="PROSITE" id="PS00455">
    <property type="entry name" value="AMP_BINDING"/>
    <property type="match status" value="1"/>
</dbReference>
<dbReference type="SUPFAM" id="SSF47336">
    <property type="entry name" value="ACP-like"/>
    <property type="match status" value="2"/>
</dbReference>
<feature type="region of interest" description="Disordered" evidence="8">
    <location>
        <begin position="2332"/>
        <end position="2361"/>
    </location>
</feature>
<comment type="cofactor">
    <cofactor evidence="2">
        <name>pantetheine 4'-phosphate</name>
        <dbReference type="ChEBI" id="CHEBI:47942"/>
    </cofactor>
</comment>
<dbReference type="PROSITE" id="PS00012">
    <property type="entry name" value="PHOSPHOPANTETHEINE"/>
    <property type="match status" value="2"/>
</dbReference>
<dbReference type="PROSITE" id="PS52004">
    <property type="entry name" value="KS3_2"/>
    <property type="match status" value="1"/>
</dbReference>
<dbReference type="InterPro" id="IPR049704">
    <property type="entry name" value="Aminotrans_3_PPA_site"/>
</dbReference>
<dbReference type="Pfam" id="PF00668">
    <property type="entry name" value="Condensation"/>
    <property type="match status" value="2"/>
</dbReference>
<dbReference type="CDD" id="cd05930">
    <property type="entry name" value="A_NRPS"/>
    <property type="match status" value="1"/>
</dbReference>
<dbReference type="Pfam" id="PF02801">
    <property type="entry name" value="Ketoacyl-synt_C"/>
    <property type="match status" value="1"/>
</dbReference>
<name>A0A853FSN4_9BURK</name>
<dbReference type="SMART" id="SM00825">
    <property type="entry name" value="PKS_KS"/>
    <property type="match status" value="1"/>
</dbReference>
<keyword evidence="4" id="KW-0597">Phosphoprotein</keyword>
<dbReference type="InterPro" id="IPR016035">
    <property type="entry name" value="Acyl_Trfase/lysoPLipase"/>
</dbReference>
<proteinExistence type="inferred from homology"/>
<dbReference type="EMBL" id="JACCEM010000003">
    <property type="protein sequence ID" value="NYT48875.1"/>
    <property type="molecule type" value="Genomic_DNA"/>
</dbReference>
<dbReference type="SUPFAM" id="SSF56801">
    <property type="entry name" value="Acetyl-CoA synthetase-like"/>
    <property type="match status" value="1"/>
</dbReference>
<dbReference type="SUPFAM" id="SSF52777">
    <property type="entry name" value="CoA-dependent acyltransferases"/>
    <property type="match status" value="4"/>
</dbReference>
<dbReference type="InterPro" id="IPR032821">
    <property type="entry name" value="PKS_assoc"/>
</dbReference>
<dbReference type="Gene3D" id="3.30.70.3290">
    <property type="match status" value="1"/>
</dbReference>
<evidence type="ECO:0000256" key="8">
    <source>
        <dbReference type="SAM" id="MobiDB-lite"/>
    </source>
</evidence>
<dbReference type="CDD" id="cd19531">
    <property type="entry name" value="LCL_NRPS-like"/>
    <property type="match status" value="1"/>
</dbReference>
<evidence type="ECO:0000259" key="10">
    <source>
        <dbReference type="PROSITE" id="PS52004"/>
    </source>
</evidence>
<dbReference type="Gene3D" id="3.90.1150.10">
    <property type="entry name" value="Aspartate Aminotransferase, domain 1"/>
    <property type="match status" value="1"/>
</dbReference>
<dbReference type="GO" id="GO:0030170">
    <property type="term" value="F:pyridoxal phosphate binding"/>
    <property type="evidence" value="ECO:0007669"/>
    <property type="project" value="InterPro"/>
</dbReference>
<organism evidence="11 12">
    <name type="scientific">Parapusillimonas granuli</name>
    <dbReference type="NCBI Taxonomy" id="380911"/>
    <lineage>
        <taxon>Bacteria</taxon>
        <taxon>Pseudomonadati</taxon>
        <taxon>Pseudomonadota</taxon>
        <taxon>Betaproteobacteria</taxon>
        <taxon>Burkholderiales</taxon>
        <taxon>Alcaligenaceae</taxon>
        <taxon>Parapusillimonas</taxon>
    </lineage>
</organism>
<gene>
    <name evidence="11" type="ORF">H0A72_06080</name>
</gene>
<reference evidence="11 12" key="1">
    <citation type="submission" date="2020-07" db="EMBL/GenBank/DDBJ databases">
        <title>Taxonomic revisions and descriptions of new bacterial species based on genomic comparisons in the high-G+C-content subgroup of the family Alcaligenaceae.</title>
        <authorList>
            <person name="Szabo A."/>
            <person name="Felfoldi T."/>
        </authorList>
    </citation>
    <scope>NUCLEOTIDE SEQUENCE [LARGE SCALE GENOMIC DNA]</scope>
    <source>
        <strain evidence="11 12">LMG 24012</strain>
    </source>
</reference>
<comment type="caution">
    <text evidence="11">The sequence shown here is derived from an EMBL/GenBank/DDBJ whole genome shotgun (WGS) entry which is preliminary data.</text>
</comment>
<dbReference type="SMART" id="SM00827">
    <property type="entry name" value="PKS_AT"/>
    <property type="match status" value="1"/>
</dbReference>
<dbReference type="InterPro" id="IPR010071">
    <property type="entry name" value="AA_adenyl_dom"/>
</dbReference>
<dbReference type="InterPro" id="IPR005814">
    <property type="entry name" value="Aminotrans_3"/>
</dbReference>
<dbReference type="Pfam" id="PF00202">
    <property type="entry name" value="Aminotran_3"/>
    <property type="match status" value="1"/>
</dbReference>
<feature type="compositionally biased region" description="Basic and acidic residues" evidence="8">
    <location>
        <begin position="2340"/>
        <end position="2353"/>
    </location>
</feature>
<dbReference type="Gene3D" id="3.30.300.30">
    <property type="match status" value="1"/>
</dbReference>
<evidence type="ECO:0000256" key="2">
    <source>
        <dbReference type="ARBA" id="ARBA00001957"/>
    </source>
</evidence>
<dbReference type="InterPro" id="IPR020845">
    <property type="entry name" value="AMP-binding_CS"/>
</dbReference>
<keyword evidence="12" id="KW-1185">Reference proteome</keyword>
<dbReference type="Gene3D" id="1.10.1200.10">
    <property type="entry name" value="ACP-like"/>
    <property type="match status" value="2"/>
</dbReference>
<dbReference type="Pfam" id="PF00698">
    <property type="entry name" value="Acyl_transf_1"/>
    <property type="match status" value="1"/>
</dbReference>
<dbReference type="PANTHER" id="PTHR43775:SF37">
    <property type="entry name" value="SI:DKEY-61P9.11"/>
    <property type="match status" value="1"/>
</dbReference>
<dbReference type="SMART" id="SM00823">
    <property type="entry name" value="PKS_PP"/>
    <property type="match status" value="2"/>
</dbReference>
<dbReference type="InterPro" id="IPR020841">
    <property type="entry name" value="PKS_Beta-ketoAc_synthase_dom"/>
</dbReference>
<dbReference type="InterPro" id="IPR020806">
    <property type="entry name" value="PKS_PP-bd"/>
</dbReference>
<feature type="domain" description="Carrier" evidence="9">
    <location>
        <begin position="2486"/>
        <end position="2560"/>
    </location>
</feature>
<evidence type="ECO:0000256" key="1">
    <source>
        <dbReference type="ARBA" id="ARBA00001933"/>
    </source>
</evidence>
<dbReference type="InterPro" id="IPR050091">
    <property type="entry name" value="PKS_NRPS_Biosynth_Enz"/>
</dbReference>
<dbReference type="InterPro" id="IPR023213">
    <property type="entry name" value="CAT-like_dom_sf"/>
</dbReference>
<dbReference type="CDD" id="cd00833">
    <property type="entry name" value="PKS"/>
    <property type="match status" value="1"/>
</dbReference>
<dbReference type="PROSITE" id="PS00606">
    <property type="entry name" value="KS3_1"/>
    <property type="match status" value="1"/>
</dbReference>
<evidence type="ECO:0000256" key="6">
    <source>
        <dbReference type="ARBA" id="ARBA00022898"/>
    </source>
</evidence>
<dbReference type="InterPro" id="IPR018201">
    <property type="entry name" value="Ketoacyl_synth_AS"/>
</dbReference>
<dbReference type="NCBIfam" id="TIGR01733">
    <property type="entry name" value="AA-adenyl-dom"/>
    <property type="match status" value="1"/>
</dbReference>
<dbReference type="Pfam" id="PF16197">
    <property type="entry name" value="KAsynt_C_assoc"/>
    <property type="match status" value="1"/>
</dbReference>
<keyword evidence="5" id="KW-0808">Transferase</keyword>
<dbReference type="InterPro" id="IPR006162">
    <property type="entry name" value="Ppantetheine_attach_site"/>
</dbReference>
<dbReference type="InterPro" id="IPR014030">
    <property type="entry name" value="Ketoacyl_synth_N"/>
</dbReference>
<dbReference type="Gene3D" id="3.40.640.10">
    <property type="entry name" value="Type I PLP-dependent aspartate aminotransferase-like (Major domain)"/>
    <property type="match status" value="1"/>
</dbReference>
<feature type="domain" description="Carrier" evidence="9">
    <location>
        <begin position="949"/>
        <end position="1027"/>
    </location>
</feature>
<feature type="domain" description="Ketosynthase family 3 (KS3)" evidence="10">
    <location>
        <begin position="45"/>
        <end position="453"/>
    </location>
</feature>
<dbReference type="Gene3D" id="3.40.366.10">
    <property type="entry name" value="Malonyl-Coenzyme A Acyl Carrier Protein, domain 2"/>
    <property type="match status" value="1"/>
</dbReference>
<comment type="similarity">
    <text evidence="7">In the C-terminal section; belongs to the NRP synthetase family.</text>
</comment>
<dbReference type="InterPro" id="IPR014031">
    <property type="entry name" value="Ketoacyl_synth_C"/>
</dbReference>
<dbReference type="CDD" id="cd00610">
    <property type="entry name" value="OAT_like"/>
    <property type="match status" value="1"/>
</dbReference>